<evidence type="ECO:0000259" key="26">
    <source>
        <dbReference type="PROSITE" id="PS50850"/>
    </source>
</evidence>
<organism evidence="27 28">
    <name type="scientific">Legionella antarctica</name>
    <dbReference type="NCBI Taxonomy" id="2708020"/>
    <lineage>
        <taxon>Bacteria</taxon>
        <taxon>Pseudomonadati</taxon>
        <taxon>Pseudomonadota</taxon>
        <taxon>Gammaproteobacteria</taxon>
        <taxon>Legionellales</taxon>
        <taxon>Legionellaceae</taxon>
        <taxon>Legionella</taxon>
    </lineage>
</organism>
<feature type="domain" description="Major facilitator superfamily (MFS) profile" evidence="26">
    <location>
        <begin position="14"/>
        <end position="409"/>
    </location>
</feature>
<feature type="transmembrane region" description="Helical" evidence="25">
    <location>
        <begin position="316"/>
        <end position="337"/>
    </location>
</feature>
<comment type="catalytic activity">
    <reaction evidence="8">
        <text>L-lysyl-L-alanine(out) = L-lysyl-L-alanine(in)</text>
        <dbReference type="Rhea" id="RHEA:79399"/>
        <dbReference type="ChEBI" id="CHEBI:229954"/>
    </reaction>
</comment>
<sequence length="436" mass="47950">MMNSNKITYRALAVWLVCALFFMYEFLLRTVLGIFQQPIMDQLHLTPITFALLSSTAYQLIYGLMQIPVGLISERFGVKRTLFIAVIICVFADVGLALSPTFGIAILFRTLMGLGSSFGFVCLLVAVYDWLPRKNIGLFIGLSQFIGTMGPMLAAGPLNMLSEKSLVCWQGVFGCLAGVGMAIAALVLLVVDKNRGDKDKFVTLTRTASVKETLQKFIYQKQIWYIAIFSAFVYFSLEYLSENECKEFLINKGFSANFSAYMITIAWFGYAVGCAVLGYISDKIHRRKTLMIASAFTALIALTGIIYLPLNQVMTALGFILLGIGASGQSIGFAIMAEQCKECHLAVGLGFNNAMIALFSASISPIIGLVLVRGSSLVPLVNYQRAFFVMIILLLTAFVLALFGIKETFCKSMREITLLRPNNSALQNSMVANLEV</sequence>
<dbReference type="EMBL" id="AP022839">
    <property type="protein sequence ID" value="BCA96619.1"/>
    <property type="molecule type" value="Genomic_DNA"/>
</dbReference>
<comment type="subunit">
    <text evidence="24">Homodimer. Interacts with lysosomal protein GLMP (via lumenal domain); the interaction starts while both proteins are still in the endoplasmic reticulum and is required for stabilization of MFSD1 in lysosomes but has no direct effect on its targeting to lysosomes or transporter activity.</text>
</comment>
<name>A0A6F8T829_9GAMM</name>
<protein>
    <recommendedName>
        <fullName evidence="21">Lysosomal dipeptide transporter MFSD1</fullName>
    </recommendedName>
    <alternativeName>
        <fullName evidence="22">Major facilitator superfamily domain-containing protein 1</fullName>
    </alternativeName>
</protein>
<feature type="transmembrane region" description="Helical" evidence="25">
    <location>
        <begin position="292"/>
        <end position="310"/>
    </location>
</feature>
<evidence type="ECO:0000256" key="16">
    <source>
        <dbReference type="ARBA" id="ARBA00044900"/>
    </source>
</evidence>
<dbReference type="CDD" id="cd06174">
    <property type="entry name" value="MFS"/>
    <property type="match status" value="1"/>
</dbReference>
<keyword evidence="4 25" id="KW-0812">Transmembrane</keyword>
<dbReference type="Gene3D" id="1.20.1250.20">
    <property type="entry name" value="MFS general substrate transporter like domains"/>
    <property type="match status" value="2"/>
</dbReference>
<comment type="function">
    <text evidence="23">Lysosomal dipeptide uniporter that selectively exports lysine, arginine or histidine-containing dipeptides with a net positive charge from the lysosome lumen into the cytosol. Could play a role in a specific type of protein O-glycosylation indirectly regulating macrophages migration and tissue invasion. Also essential for liver homeostasis.</text>
</comment>
<evidence type="ECO:0000256" key="4">
    <source>
        <dbReference type="ARBA" id="ARBA00022692"/>
    </source>
</evidence>
<evidence type="ECO:0000256" key="11">
    <source>
        <dbReference type="ARBA" id="ARBA00044884"/>
    </source>
</evidence>
<evidence type="ECO:0000256" key="23">
    <source>
        <dbReference type="ARBA" id="ARBA00045709"/>
    </source>
</evidence>
<dbReference type="InterPro" id="IPR020846">
    <property type="entry name" value="MFS_dom"/>
</dbReference>
<comment type="similarity">
    <text evidence="2">Belongs to the major facilitator superfamily.</text>
</comment>
<evidence type="ECO:0000256" key="1">
    <source>
        <dbReference type="ARBA" id="ARBA00004155"/>
    </source>
</evidence>
<evidence type="ECO:0000256" key="7">
    <source>
        <dbReference type="ARBA" id="ARBA00023228"/>
    </source>
</evidence>
<gene>
    <name evidence="27" type="ORF">TUM19329_29800</name>
</gene>
<dbReference type="GO" id="GO:0022857">
    <property type="term" value="F:transmembrane transporter activity"/>
    <property type="evidence" value="ECO:0007669"/>
    <property type="project" value="InterPro"/>
</dbReference>
<comment type="catalytic activity">
    <reaction evidence="13">
        <text>L-alpha-aminoacyl-L-lysine(out) = L-alpha-aminoacyl-L-lysine(in)</text>
        <dbReference type="Rhea" id="RHEA:79383"/>
        <dbReference type="ChEBI" id="CHEBI:229966"/>
    </reaction>
</comment>
<evidence type="ECO:0000256" key="22">
    <source>
        <dbReference type="ARBA" id="ARBA00045018"/>
    </source>
</evidence>
<comment type="catalytic activity">
    <reaction evidence="17">
        <text>L-arginyl-glycine(out) = L-arginyl-glycine(in)</text>
        <dbReference type="Rhea" id="RHEA:79391"/>
        <dbReference type="ChEBI" id="CHEBI:229955"/>
    </reaction>
</comment>
<evidence type="ECO:0000256" key="5">
    <source>
        <dbReference type="ARBA" id="ARBA00022989"/>
    </source>
</evidence>
<evidence type="ECO:0000256" key="13">
    <source>
        <dbReference type="ARBA" id="ARBA00044893"/>
    </source>
</evidence>
<evidence type="ECO:0000256" key="6">
    <source>
        <dbReference type="ARBA" id="ARBA00023136"/>
    </source>
</evidence>
<feature type="transmembrane region" description="Helical" evidence="25">
    <location>
        <begin position="223"/>
        <end position="240"/>
    </location>
</feature>
<dbReference type="GO" id="GO:0005765">
    <property type="term" value="C:lysosomal membrane"/>
    <property type="evidence" value="ECO:0007669"/>
    <property type="project" value="UniProtKB-SubCell"/>
</dbReference>
<comment type="catalytic activity">
    <reaction evidence="14">
        <text>L-aspartyl-L-lysine(out) = L-aspartyl-L-lysine(in)</text>
        <dbReference type="Rhea" id="RHEA:79411"/>
        <dbReference type="ChEBI" id="CHEBI:229953"/>
    </reaction>
</comment>
<evidence type="ECO:0000256" key="14">
    <source>
        <dbReference type="ARBA" id="ARBA00044898"/>
    </source>
</evidence>
<dbReference type="RefSeq" id="WP_226905487.1">
    <property type="nucleotide sequence ID" value="NZ_AP022839.1"/>
</dbReference>
<evidence type="ECO:0000256" key="24">
    <source>
        <dbReference type="ARBA" id="ARBA00046376"/>
    </source>
</evidence>
<feature type="transmembrane region" description="Helical" evidence="25">
    <location>
        <begin position="170"/>
        <end position="191"/>
    </location>
</feature>
<evidence type="ECO:0000256" key="18">
    <source>
        <dbReference type="ARBA" id="ARBA00044912"/>
    </source>
</evidence>
<dbReference type="InterPro" id="IPR052187">
    <property type="entry name" value="MFSD1"/>
</dbReference>
<evidence type="ECO:0000256" key="12">
    <source>
        <dbReference type="ARBA" id="ARBA00044891"/>
    </source>
</evidence>
<evidence type="ECO:0000256" key="19">
    <source>
        <dbReference type="ARBA" id="ARBA00044919"/>
    </source>
</evidence>
<dbReference type="PANTHER" id="PTHR23512">
    <property type="entry name" value="MAJOR FACILITATOR SUPERFAMILY DOMAIN-CONTAINING PROTEIN 1"/>
    <property type="match status" value="1"/>
</dbReference>
<evidence type="ECO:0000256" key="9">
    <source>
        <dbReference type="ARBA" id="ARBA00044878"/>
    </source>
</evidence>
<keyword evidence="28" id="KW-1185">Reference proteome</keyword>
<comment type="catalytic activity">
    <reaction evidence="9">
        <text>L-histidyl-glycine(out) = L-histidyl-glycine(in)</text>
        <dbReference type="Rhea" id="RHEA:79395"/>
        <dbReference type="ChEBI" id="CHEBI:229957"/>
    </reaction>
</comment>
<keyword evidence="7" id="KW-0458">Lysosome</keyword>
<keyword evidence="5 25" id="KW-1133">Transmembrane helix</keyword>
<evidence type="ECO:0000256" key="8">
    <source>
        <dbReference type="ARBA" id="ARBA00044876"/>
    </source>
</evidence>
<feature type="transmembrane region" description="Helical" evidence="25">
    <location>
        <begin position="349"/>
        <end position="371"/>
    </location>
</feature>
<evidence type="ECO:0000256" key="15">
    <source>
        <dbReference type="ARBA" id="ARBA00044899"/>
    </source>
</evidence>
<reference evidence="27" key="1">
    <citation type="journal article" date="2020" name="Microbiol. Resour. Announc.">
        <title>Complete Genome Sequence of Novel Psychrotolerant Legionella Strain TUM19329, Isolated from Antarctic Lake Sediment.</title>
        <authorList>
            <person name="Shimada S."/>
            <person name="Nakai R."/>
            <person name="Aoki K."/>
            <person name="Shimoeda N."/>
            <person name="Ohno G."/>
            <person name="Miyazaki Y."/>
            <person name="Kudoh S."/>
            <person name="Imura S."/>
            <person name="Watanabe K."/>
            <person name="Ishii Y."/>
            <person name="Tateda K."/>
        </authorList>
    </citation>
    <scope>NUCLEOTIDE SEQUENCE [LARGE SCALE GENOMIC DNA]</scope>
    <source>
        <strain evidence="27">TUM19329</strain>
    </source>
</reference>
<comment type="subcellular location">
    <subcellularLocation>
        <location evidence="1">Lysosome membrane</location>
        <topology evidence="1">Multi-pass membrane protein</topology>
    </subcellularLocation>
</comment>
<accession>A0A6F8T829</accession>
<dbReference type="PROSITE" id="PS50850">
    <property type="entry name" value="MFS"/>
    <property type="match status" value="1"/>
</dbReference>
<evidence type="ECO:0000313" key="28">
    <source>
        <dbReference type="Proteomes" id="UP000502894"/>
    </source>
</evidence>
<dbReference type="InterPro" id="IPR011701">
    <property type="entry name" value="MFS"/>
</dbReference>
<comment type="catalytic activity">
    <reaction evidence="20">
        <text>L-lysyl-glycine(out) = L-lysyl-glycine(in)</text>
        <dbReference type="Rhea" id="RHEA:79407"/>
        <dbReference type="ChEBI" id="CHEBI:191202"/>
    </reaction>
</comment>
<dbReference type="Pfam" id="PF07690">
    <property type="entry name" value="MFS_1"/>
    <property type="match status" value="2"/>
</dbReference>
<feature type="transmembrane region" description="Helical" evidence="25">
    <location>
        <begin position="383"/>
        <end position="405"/>
    </location>
</feature>
<feature type="transmembrane region" description="Helical" evidence="25">
    <location>
        <begin position="82"/>
        <end position="108"/>
    </location>
</feature>
<dbReference type="PANTHER" id="PTHR23512:SF3">
    <property type="entry name" value="MAJOR FACILITATOR SUPERFAMILY DOMAIN-CONTAINING PROTEIN 1"/>
    <property type="match status" value="1"/>
</dbReference>
<evidence type="ECO:0000256" key="21">
    <source>
        <dbReference type="ARBA" id="ARBA00044985"/>
    </source>
</evidence>
<keyword evidence="3" id="KW-0813">Transport</keyword>
<evidence type="ECO:0000256" key="3">
    <source>
        <dbReference type="ARBA" id="ARBA00022448"/>
    </source>
</evidence>
<feature type="transmembrane region" description="Helical" evidence="25">
    <location>
        <begin position="260"/>
        <end position="280"/>
    </location>
</feature>
<dbReference type="SUPFAM" id="SSF103473">
    <property type="entry name" value="MFS general substrate transporter"/>
    <property type="match status" value="1"/>
</dbReference>
<comment type="catalytic activity">
    <reaction evidence="12">
        <text>L-lysyl-L-alpha-amino acid(out) = L-lysyl-L-alpha-amino acid(in)</text>
        <dbReference type="Rhea" id="RHEA:79387"/>
        <dbReference type="ChEBI" id="CHEBI:229965"/>
    </reaction>
</comment>
<feature type="transmembrane region" description="Helical" evidence="25">
    <location>
        <begin position="43"/>
        <end position="61"/>
    </location>
</feature>
<dbReference type="KEGG" id="lant:TUM19329_29800"/>
<evidence type="ECO:0000256" key="25">
    <source>
        <dbReference type="SAM" id="Phobius"/>
    </source>
</evidence>
<feature type="transmembrane region" description="Helical" evidence="25">
    <location>
        <begin position="138"/>
        <end position="158"/>
    </location>
</feature>
<evidence type="ECO:0000313" key="27">
    <source>
        <dbReference type="EMBL" id="BCA96619.1"/>
    </source>
</evidence>
<evidence type="ECO:0000256" key="2">
    <source>
        <dbReference type="ARBA" id="ARBA00008335"/>
    </source>
</evidence>
<comment type="catalytic activity">
    <reaction evidence="19">
        <text>L-alanyl-L-lysine(out) = L-alanyl-L-lysine(in)</text>
        <dbReference type="Rhea" id="RHEA:79415"/>
        <dbReference type="ChEBI" id="CHEBI:192470"/>
    </reaction>
</comment>
<dbReference type="Proteomes" id="UP000502894">
    <property type="component" value="Chromosome"/>
</dbReference>
<evidence type="ECO:0000256" key="20">
    <source>
        <dbReference type="ARBA" id="ARBA00044924"/>
    </source>
</evidence>
<feature type="transmembrane region" description="Helical" evidence="25">
    <location>
        <begin position="114"/>
        <end position="131"/>
    </location>
</feature>
<dbReference type="AlphaFoldDB" id="A0A6F8T829"/>
<comment type="catalytic activity">
    <reaction evidence="11">
        <text>L-alpha-aminoacyl-L-histidine(out) = L-alpha-aminoacyl-L-histidine(in)</text>
        <dbReference type="Rhea" id="RHEA:79375"/>
        <dbReference type="ChEBI" id="CHEBI:229967"/>
    </reaction>
</comment>
<evidence type="ECO:0000256" key="17">
    <source>
        <dbReference type="ARBA" id="ARBA00044903"/>
    </source>
</evidence>
<comment type="catalytic activity">
    <reaction evidence="15">
        <text>L-arginyl-L-alpha-amino acid(out) = L-arginyl-L-alpha-amino acid(in)</text>
        <dbReference type="Rhea" id="RHEA:79371"/>
        <dbReference type="ChEBI" id="CHEBI:84315"/>
    </reaction>
</comment>
<keyword evidence="6 25" id="KW-0472">Membrane</keyword>
<comment type="catalytic activity">
    <reaction evidence="18">
        <text>L-histidyl-L-alpha-amino acid(out) = L-histidyl-L-alpha-amino acid(in)</text>
        <dbReference type="Rhea" id="RHEA:79379"/>
        <dbReference type="ChEBI" id="CHEBI:229964"/>
    </reaction>
</comment>
<evidence type="ECO:0000256" key="10">
    <source>
        <dbReference type="ARBA" id="ARBA00044881"/>
    </source>
</evidence>
<dbReference type="InterPro" id="IPR036259">
    <property type="entry name" value="MFS_trans_sf"/>
</dbReference>
<comment type="catalytic activity">
    <reaction evidence="10">
        <text>L-alpha-aminoacyl-L-arginine(out) = L-alpha-aminoacyl-L-arginine(in)</text>
        <dbReference type="Rhea" id="RHEA:79367"/>
        <dbReference type="ChEBI" id="CHEBI:229968"/>
    </reaction>
</comment>
<comment type="catalytic activity">
    <reaction evidence="16">
        <text>L-lysyl-L-lysine(out) = L-lysyl-L-lysine(in)</text>
        <dbReference type="Rhea" id="RHEA:79403"/>
        <dbReference type="ChEBI" id="CHEBI:229956"/>
    </reaction>
</comment>
<proteinExistence type="inferred from homology"/>